<name>A0A2G5UG01_9PELO</name>
<dbReference type="Proteomes" id="UP000230233">
    <property type="component" value="Chromosome III"/>
</dbReference>
<evidence type="ECO:0000313" key="2">
    <source>
        <dbReference type="Proteomes" id="UP000230233"/>
    </source>
</evidence>
<protein>
    <submittedName>
        <fullName evidence="1">Uncharacterized protein</fullName>
    </submittedName>
</protein>
<dbReference type="AlphaFoldDB" id="A0A2G5UG01"/>
<keyword evidence="2" id="KW-1185">Reference proteome</keyword>
<evidence type="ECO:0000313" key="1">
    <source>
        <dbReference type="EMBL" id="PIC38429.1"/>
    </source>
</evidence>
<proteinExistence type="predicted"/>
<organism evidence="1 2">
    <name type="scientific">Caenorhabditis nigoni</name>
    <dbReference type="NCBI Taxonomy" id="1611254"/>
    <lineage>
        <taxon>Eukaryota</taxon>
        <taxon>Metazoa</taxon>
        <taxon>Ecdysozoa</taxon>
        <taxon>Nematoda</taxon>
        <taxon>Chromadorea</taxon>
        <taxon>Rhabditida</taxon>
        <taxon>Rhabditina</taxon>
        <taxon>Rhabditomorpha</taxon>
        <taxon>Rhabditoidea</taxon>
        <taxon>Rhabditidae</taxon>
        <taxon>Peloderinae</taxon>
        <taxon>Caenorhabditis</taxon>
    </lineage>
</organism>
<sequence>MTFAISSQCNTFKLLFVFATSFCNKSVNLFLNFFPVNTIFNAKQKKDNYEEGESELSILYPVIFYNL</sequence>
<gene>
    <name evidence="1" type="primary">Cnig_chr_III.g10447</name>
    <name evidence="1" type="ORF">B9Z55_010447</name>
</gene>
<accession>A0A2G5UG01</accession>
<comment type="caution">
    <text evidence="1">The sequence shown here is derived from an EMBL/GenBank/DDBJ whole genome shotgun (WGS) entry which is preliminary data.</text>
</comment>
<dbReference type="EMBL" id="PDUG01000003">
    <property type="protein sequence ID" value="PIC38429.1"/>
    <property type="molecule type" value="Genomic_DNA"/>
</dbReference>
<reference evidence="2" key="1">
    <citation type="submission" date="2017-10" db="EMBL/GenBank/DDBJ databases">
        <title>Rapid genome shrinkage in a self-fertile nematode reveals novel sperm competition proteins.</title>
        <authorList>
            <person name="Yin D."/>
            <person name="Schwarz E.M."/>
            <person name="Thomas C.G."/>
            <person name="Felde R.L."/>
            <person name="Korf I.F."/>
            <person name="Cutter A.D."/>
            <person name="Schartner C.M."/>
            <person name="Ralston E.J."/>
            <person name="Meyer B.J."/>
            <person name="Haag E.S."/>
        </authorList>
    </citation>
    <scope>NUCLEOTIDE SEQUENCE [LARGE SCALE GENOMIC DNA]</scope>
    <source>
        <strain evidence="2">JU1422</strain>
    </source>
</reference>